<evidence type="ECO:0000256" key="1">
    <source>
        <dbReference type="SAM" id="Coils"/>
    </source>
</evidence>
<dbReference type="Pfam" id="PF13682">
    <property type="entry name" value="CZB"/>
    <property type="match status" value="1"/>
</dbReference>
<organism evidence="3">
    <name type="scientific">Salmonella enterica I</name>
    <dbReference type="NCBI Taxonomy" id="59201"/>
    <lineage>
        <taxon>Bacteria</taxon>
        <taxon>Pseudomonadati</taxon>
        <taxon>Pseudomonadota</taxon>
        <taxon>Gammaproteobacteria</taxon>
        <taxon>Enterobacterales</taxon>
        <taxon>Enterobacteriaceae</taxon>
        <taxon>Salmonella</taxon>
    </lineage>
</organism>
<dbReference type="Gene3D" id="1.20.120.30">
    <property type="entry name" value="Aspartate receptor, ligand-binding domain"/>
    <property type="match status" value="1"/>
</dbReference>
<keyword evidence="1" id="KW-0175">Coiled coil</keyword>
<protein>
    <recommendedName>
        <fullName evidence="2">Chemoreceptor zinc-binding domain-containing protein</fullName>
    </recommendedName>
</protein>
<evidence type="ECO:0000313" key="3">
    <source>
        <dbReference type="EMBL" id="ECK7315395.1"/>
    </source>
</evidence>
<feature type="coiled-coil region" evidence="1">
    <location>
        <begin position="197"/>
        <end position="224"/>
    </location>
</feature>
<dbReference type="EMBL" id="AAJCYU010000043">
    <property type="protein sequence ID" value="ECK7315395.1"/>
    <property type="molecule type" value="Genomic_DNA"/>
</dbReference>
<evidence type="ECO:0000259" key="2">
    <source>
        <dbReference type="Pfam" id="PF13682"/>
    </source>
</evidence>
<comment type="caution">
    <text evidence="3">The sequence shown here is derived from an EMBL/GenBank/DDBJ whole genome shotgun (WGS) entry which is preliminary data.</text>
</comment>
<sequence length="236" mass="27068">MLSPGLLTVILAHIRASALSKSSHVQYTAQKCFRLRERMLMSSAGCREEAQSLTRVLNNQYRLVKHLSKSGGDTDFSTQHKQLLKLTREQYEQTGHMQTQLSGVASGLALSADNLLFTLLKAQHYQWRDRLYVAILTERPDTLMEDERECMPGRWIHGEGIRRFRALPGFRELDTAHHRMHEVSQGLFERKLDSFRVEELRKSLQATEDASQQLIAALDRLDEQVSLLYPSLSESD</sequence>
<dbReference type="InterPro" id="IPR025991">
    <property type="entry name" value="Chemoreceptor_zinc-bind_dom"/>
</dbReference>
<reference evidence="3" key="1">
    <citation type="submission" date="2019-08" db="EMBL/GenBank/DDBJ databases">
        <authorList>
            <person name="Ashton P.M."/>
            <person name="Dallman T."/>
            <person name="Nair S."/>
            <person name="De Pinna E."/>
            <person name="Peters T."/>
            <person name="Grant K."/>
        </authorList>
    </citation>
    <scope>NUCLEOTIDE SEQUENCE</scope>
    <source>
        <strain evidence="3">780192</strain>
    </source>
</reference>
<name>A0A3U4YH35_SALET</name>
<accession>A0A3U4YH35</accession>
<proteinExistence type="predicted"/>
<dbReference type="AlphaFoldDB" id="A0A3U4YH35"/>
<gene>
    <name evidence="3" type="ORF">FRN22_22080</name>
</gene>
<feature type="domain" description="Chemoreceptor zinc-binding" evidence="2">
    <location>
        <begin position="124"/>
        <end position="183"/>
    </location>
</feature>